<feature type="compositionally biased region" description="Low complexity" evidence="12">
    <location>
        <begin position="365"/>
        <end position="392"/>
    </location>
</feature>
<evidence type="ECO:0000256" key="2">
    <source>
        <dbReference type="ARBA" id="ARBA00004418"/>
    </source>
</evidence>
<keyword evidence="6" id="KW-0645">Protease</keyword>
<feature type="domain" description="PDZ" evidence="14">
    <location>
        <begin position="380"/>
        <end position="467"/>
    </location>
</feature>
<dbReference type="GO" id="GO:0006508">
    <property type="term" value="P:proteolysis"/>
    <property type="evidence" value="ECO:0007669"/>
    <property type="project" value="UniProtKB-KW"/>
</dbReference>
<evidence type="ECO:0000313" key="16">
    <source>
        <dbReference type="Proteomes" id="UP000325273"/>
    </source>
</evidence>
<evidence type="ECO:0000313" key="15">
    <source>
        <dbReference type="EMBL" id="KAA1013773.1"/>
    </source>
</evidence>
<dbReference type="PROSITE" id="PS50106">
    <property type="entry name" value="PDZ"/>
    <property type="match status" value="2"/>
</dbReference>
<dbReference type="PRINTS" id="PR00834">
    <property type="entry name" value="PROTEASES2C"/>
</dbReference>
<evidence type="ECO:0000256" key="4">
    <source>
        <dbReference type="ARBA" id="ARBA00013035"/>
    </source>
</evidence>
<comment type="similarity">
    <text evidence="3">Belongs to the peptidase S1C family.</text>
</comment>
<comment type="catalytic activity">
    <reaction evidence="1">
        <text>Acts on substrates that are at least partially unfolded. The cleavage site P1 residue is normally between a pair of hydrophobic residues, such as Val-|-Val.</text>
        <dbReference type="EC" id="3.4.21.107"/>
    </reaction>
</comment>
<evidence type="ECO:0000256" key="5">
    <source>
        <dbReference type="ARBA" id="ARBA00013958"/>
    </source>
</evidence>
<name>A0A5B0HFV5_9BURK</name>
<gene>
    <name evidence="15" type="ORF">FVF58_08540</name>
</gene>
<dbReference type="EC" id="3.4.21.107" evidence="4"/>
<dbReference type="InterPro" id="IPR001940">
    <property type="entry name" value="Peptidase_S1C"/>
</dbReference>
<keyword evidence="13" id="KW-0732">Signal</keyword>
<comment type="caution">
    <text evidence="15">The sequence shown here is derived from an EMBL/GenBank/DDBJ whole genome shotgun (WGS) entry which is preliminary data.</text>
</comment>
<evidence type="ECO:0000259" key="14">
    <source>
        <dbReference type="PROSITE" id="PS50106"/>
    </source>
</evidence>
<dbReference type="GO" id="GO:0004252">
    <property type="term" value="F:serine-type endopeptidase activity"/>
    <property type="evidence" value="ECO:0007669"/>
    <property type="project" value="InterPro"/>
</dbReference>
<sequence length="477" mass="49078">MTIKKYWRGSAAVCVALAAAGTYAISHREADASVSDAHGQIAAPGASSGITGTRSSAPDFSSIVTRYGPAVVHIGAKQAASPDENGEGGRGGEALGSGFIISQDGYVLTNNHVVEGAERVTVKLMDGREFHARVVGTDKTSDVAVLKIEASNLPTVRIGNPADSKVGEWVVAIGSPYGFDNTVTSGIISAKARQMSDDSPIPFIQTDVPVNPGNSGGPLFNLNGEVIGINSMIYSRTGGFQGLSFAIPIDAAMHVKDQLVRTGHVSRGRIGVGVQPVTAEQAKQLGLDSTHGALVGSVDPSGPAQAAGLREGDVIVGVNGTRIASTTELMAQVSQLTPGSTATVNVWRNGAERKLSVTVGAQAPQIASAAPRARQQQPDQARPQQPEQARPRLGVAVRPLTDDERQEASLPGGVVVQQASGPAAAAGIQTGDIIVAVDGHVIRGVEQLRKLIAQADDSVSVTVVRDGEEASVNVTLG</sequence>
<evidence type="ECO:0000256" key="6">
    <source>
        <dbReference type="ARBA" id="ARBA00022670"/>
    </source>
</evidence>
<dbReference type="PANTHER" id="PTHR22939">
    <property type="entry name" value="SERINE PROTEASE FAMILY S1C HTRA-RELATED"/>
    <property type="match status" value="1"/>
</dbReference>
<feature type="region of interest" description="Disordered" evidence="12">
    <location>
        <begin position="365"/>
        <end position="393"/>
    </location>
</feature>
<evidence type="ECO:0000256" key="13">
    <source>
        <dbReference type="SAM" id="SignalP"/>
    </source>
</evidence>
<evidence type="ECO:0000256" key="1">
    <source>
        <dbReference type="ARBA" id="ARBA00001772"/>
    </source>
</evidence>
<dbReference type="Pfam" id="PF13180">
    <property type="entry name" value="PDZ_2"/>
    <property type="match status" value="2"/>
</dbReference>
<dbReference type="Proteomes" id="UP000325273">
    <property type="component" value="Unassembled WGS sequence"/>
</dbReference>
<evidence type="ECO:0000256" key="8">
    <source>
        <dbReference type="ARBA" id="ARBA00022801"/>
    </source>
</evidence>
<dbReference type="Gene3D" id="2.30.42.10">
    <property type="match status" value="2"/>
</dbReference>
<dbReference type="AlphaFoldDB" id="A0A5B0HFV5"/>
<proteinExistence type="inferred from homology"/>
<keyword evidence="8" id="KW-0378">Hydrolase</keyword>
<keyword evidence="9" id="KW-0720">Serine protease</keyword>
<feature type="chain" id="PRO_5023125264" description="Probable periplasmic serine endoprotease DegP-like" evidence="13">
    <location>
        <begin position="25"/>
        <end position="477"/>
    </location>
</feature>
<evidence type="ECO:0000256" key="9">
    <source>
        <dbReference type="ARBA" id="ARBA00022825"/>
    </source>
</evidence>
<evidence type="ECO:0000256" key="10">
    <source>
        <dbReference type="ARBA" id="ARBA00023016"/>
    </source>
</evidence>
<dbReference type="Pfam" id="PF13365">
    <property type="entry name" value="Trypsin_2"/>
    <property type="match status" value="1"/>
</dbReference>
<evidence type="ECO:0000256" key="11">
    <source>
        <dbReference type="ARBA" id="ARBA00032850"/>
    </source>
</evidence>
<keyword evidence="16" id="KW-1185">Reference proteome</keyword>
<dbReference type="SUPFAM" id="SSF50156">
    <property type="entry name" value="PDZ domain-like"/>
    <property type="match status" value="2"/>
</dbReference>
<dbReference type="InterPro" id="IPR001478">
    <property type="entry name" value="PDZ"/>
</dbReference>
<dbReference type="InterPro" id="IPR036034">
    <property type="entry name" value="PDZ_sf"/>
</dbReference>
<dbReference type="Gene3D" id="2.40.10.120">
    <property type="match status" value="1"/>
</dbReference>
<dbReference type="EMBL" id="VTUZ01000004">
    <property type="protein sequence ID" value="KAA1013773.1"/>
    <property type="molecule type" value="Genomic_DNA"/>
</dbReference>
<evidence type="ECO:0000256" key="3">
    <source>
        <dbReference type="ARBA" id="ARBA00010541"/>
    </source>
</evidence>
<accession>A0A5B0HFV5</accession>
<feature type="signal peptide" evidence="13">
    <location>
        <begin position="1"/>
        <end position="24"/>
    </location>
</feature>
<comment type="subcellular location">
    <subcellularLocation>
        <location evidence="2">Periplasm</location>
    </subcellularLocation>
</comment>
<evidence type="ECO:0000256" key="12">
    <source>
        <dbReference type="SAM" id="MobiDB-lite"/>
    </source>
</evidence>
<dbReference type="RefSeq" id="WP_149669456.1">
    <property type="nucleotide sequence ID" value="NZ_VTUZ01000004.1"/>
</dbReference>
<protein>
    <recommendedName>
        <fullName evidence="5">Probable periplasmic serine endoprotease DegP-like</fullName>
        <ecNumber evidence="4">3.4.21.107</ecNumber>
    </recommendedName>
    <alternativeName>
        <fullName evidence="11">Protease Do</fullName>
    </alternativeName>
</protein>
<dbReference type="SMART" id="SM00228">
    <property type="entry name" value="PDZ"/>
    <property type="match status" value="2"/>
</dbReference>
<dbReference type="InterPro" id="IPR009003">
    <property type="entry name" value="Peptidase_S1_PA"/>
</dbReference>
<keyword evidence="7" id="KW-0574">Periplasm</keyword>
<feature type="domain" description="PDZ" evidence="14">
    <location>
        <begin position="259"/>
        <end position="327"/>
    </location>
</feature>
<evidence type="ECO:0000256" key="7">
    <source>
        <dbReference type="ARBA" id="ARBA00022764"/>
    </source>
</evidence>
<dbReference type="CDD" id="cd10839">
    <property type="entry name" value="cpPDZ1_DegP-like"/>
    <property type="match status" value="1"/>
</dbReference>
<dbReference type="PANTHER" id="PTHR22939:SF130">
    <property type="entry name" value="PERIPLASMIC SERINE ENDOPROTEASE DEGP-LIKE-RELATED"/>
    <property type="match status" value="1"/>
</dbReference>
<keyword evidence="10" id="KW-0346">Stress response</keyword>
<reference evidence="15 16" key="1">
    <citation type="submission" date="2019-08" db="EMBL/GenBank/DDBJ databases">
        <title>Paraburkholderia sp. DCY113.</title>
        <authorList>
            <person name="Kang J."/>
        </authorList>
    </citation>
    <scope>NUCLEOTIDE SEQUENCE [LARGE SCALE GENOMIC DNA]</scope>
    <source>
        <strain evidence="15 16">DCY113</strain>
    </source>
</reference>
<organism evidence="15 16">
    <name type="scientific">Paraburkholderia panacisoli</name>
    <dbReference type="NCBI Taxonomy" id="2603818"/>
    <lineage>
        <taxon>Bacteria</taxon>
        <taxon>Pseudomonadati</taxon>
        <taxon>Pseudomonadota</taxon>
        <taxon>Betaproteobacteria</taxon>
        <taxon>Burkholderiales</taxon>
        <taxon>Burkholderiaceae</taxon>
        <taxon>Paraburkholderia</taxon>
    </lineage>
</organism>
<dbReference type="SUPFAM" id="SSF50494">
    <property type="entry name" value="Trypsin-like serine proteases"/>
    <property type="match status" value="1"/>
</dbReference>